<evidence type="ECO:0000256" key="1">
    <source>
        <dbReference type="ARBA" id="ARBA00006586"/>
    </source>
</evidence>
<dbReference type="Gene3D" id="1.10.439.10">
    <property type="entry name" value="Penicillin Amidohydrolase, domain 1"/>
    <property type="match status" value="1"/>
</dbReference>
<proteinExistence type="inferred from homology"/>
<dbReference type="InterPro" id="IPR043146">
    <property type="entry name" value="Penicillin_amidase_N_B-knob"/>
</dbReference>
<name>A0A382I9X5_9ZZZZ</name>
<reference evidence="4" key="1">
    <citation type="submission" date="2018-05" db="EMBL/GenBank/DDBJ databases">
        <authorList>
            <person name="Lanie J.A."/>
            <person name="Ng W.-L."/>
            <person name="Kazmierczak K.M."/>
            <person name="Andrzejewski T.M."/>
            <person name="Davidsen T.M."/>
            <person name="Wayne K.J."/>
            <person name="Tettelin H."/>
            <person name="Glass J.I."/>
            <person name="Rusch D."/>
            <person name="Podicherti R."/>
            <person name="Tsui H.-C.T."/>
            <person name="Winkler M.E."/>
        </authorList>
    </citation>
    <scope>NUCLEOTIDE SEQUENCE</scope>
</reference>
<feature type="non-terminal residue" evidence="4">
    <location>
        <position position="1"/>
    </location>
</feature>
<dbReference type="SUPFAM" id="SSF56235">
    <property type="entry name" value="N-terminal nucleophile aminohydrolases (Ntn hydrolases)"/>
    <property type="match status" value="1"/>
</dbReference>
<dbReference type="InterPro" id="IPR029055">
    <property type="entry name" value="Ntn_hydrolases_N"/>
</dbReference>
<dbReference type="AlphaFoldDB" id="A0A382I9X5"/>
<dbReference type="GO" id="GO:0017000">
    <property type="term" value="P:antibiotic biosynthetic process"/>
    <property type="evidence" value="ECO:0007669"/>
    <property type="project" value="InterPro"/>
</dbReference>
<keyword evidence="2" id="KW-0378">Hydrolase</keyword>
<dbReference type="InterPro" id="IPR002692">
    <property type="entry name" value="S45"/>
</dbReference>
<dbReference type="PANTHER" id="PTHR34218:SF4">
    <property type="entry name" value="ACYL-HOMOSERINE LACTONE ACYLASE QUIP"/>
    <property type="match status" value="1"/>
</dbReference>
<evidence type="ECO:0000256" key="3">
    <source>
        <dbReference type="ARBA" id="ARBA00023145"/>
    </source>
</evidence>
<dbReference type="PANTHER" id="PTHR34218">
    <property type="entry name" value="PEPTIDASE S45 PENICILLIN AMIDASE"/>
    <property type="match status" value="1"/>
</dbReference>
<dbReference type="EMBL" id="UINC01065936">
    <property type="protein sequence ID" value="SVB96102.1"/>
    <property type="molecule type" value="Genomic_DNA"/>
</dbReference>
<dbReference type="Gene3D" id="2.30.120.10">
    <property type="match status" value="1"/>
</dbReference>
<comment type="similarity">
    <text evidence="1">Belongs to the peptidase S45 family.</text>
</comment>
<accession>A0A382I9X5</accession>
<dbReference type="Gene3D" id="3.60.20.10">
    <property type="entry name" value="Glutamine Phosphoribosylpyrophosphate, subunit 1, domain 1"/>
    <property type="match status" value="1"/>
</dbReference>
<dbReference type="GO" id="GO:0016811">
    <property type="term" value="F:hydrolase activity, acting on carbon-nitrogen (but not peptide) bonds, in linear amides"/>
    <property type="evidence" value="ECO:0007669"/>
    <property type="project" value="InterPro"/>
</dbReference>
<evidence type="ECO:0000313" key="4">
    <source>
        <dbReference type="EMBL" id="SVB96102.1"/>
    </source>
</evidence>
<sequence>QDVVKKEYSNLNMPTKLMLESYAHGVNAFIRKSKVLPIEYQIIEEEPDIWNPWDSLAVFKGRHIMMGSFESKLWRARLLEVLGPEKTNILFPEHGLGNRQIIESNGAGLMNDDKLEILIKASKNIAGWSTELDAGSNNWVLAGEKTETGKPLLAGDPHRGLDTPNVYYQNHVACDQFDVIGLSFPGCPGFPHFGHNKKVAWCVTHAQADYQDIYLEKIKLNETTGRYEYNSKDEWVDLEIKEEEIKVKNDSSVFIKTAQTLNGPIIMDDIENGVGFSFKYSGLTGANKTLQSIQKMLNSNNINELDKAMGDWGSPCQNFLFADVDGDIGYLMRGKMPTRKMQNAWVPVPGWTDEFEWNGYIPFDQLPRKRNPRESYIATANNRIVGKDFPFYVGLFFSADHRINRIINNIESLNNASVEDMSDIHADIVSIPAADCIDMINKIKTTDSF</sequence>
<dbReference type="CDD" id="cd03747">
    <property type="entry name" value="Ntn_PGA_like"/>
    <property type="match status" value="1"/>
</dbReference>
<evidence type="ECO:0000256" key="2">
    <source>
        <dbReference type="ARBA" id="ARBA00022801"/>
    </source>
</evidence>
<dbReference type="InterPro" id="IPR023343">
    <property type="entry name" value="Penicillin_amidase_dom1"/>
</dbReference>
<dbReference type="Pfam" id="PF01804">
    <property type="entry name" value="Penicil_amidase"/>
    <property type="match status" value="1"/>
</dbReference>
<organism evidence="4">
    <name type="scientific">marine metagenome</name>
    <dbReference type="NCBI Taxonomy" id="408172"/>
    <lineage>
        <taxon>unclassified sequences</taxon>
        <taxon>metagenomes</taxon>
        <taxon>ecological metagenomes</taxon>
    </lineage>
</organism>
<keyword evidence="3" id="KW-0865">Zymogen</keyword>
<evidence type="ECO:0008006" key="5">
    <source>
        <dbReference type="Google" id="ProtNLM"/>
    </source>
</evidence>
<feature type="non-terminal residue" evidence="4">
    <location>
        <position position="449"/>
    </location>
</feature>
<protein>
    <recommendedName>
        <fullName evidence="5">Penicillin acylase family protein</fullName>
    </recommendedName>
</protein>
<gene>
    <name evidence="4" type="ORF">METZ01_LOCUS248956</name>
</gene>